<feature type="domain" description="Peptidase C39" evidence="12">
    <location>
        <begin position="14"/>
        <end position="132"/>
    </location>
</feature>
<dbReference type="InterPro" id="IPR010132">
    <property type="entry name" value="ATPase_T1SS_HlyB"/>
</dbReference>
<dbReference type="InterPro" id="IPR005074">
    <property type="entry name" value="Peptidase_C39"/>
</dbReference>
<dbReference type="Gene3D" id="3.90.70.10">
    <property type="entry name" value="Cysteine proteinases"/>
    <property type="match status" value="1"/>
</dbReference>
<feature type="transmembrane region" description="Helical" evidence="9">
    <location>
        <begin position="271"/>
        <end position="294"/>
    </location>
</feature>
<gene>
    <name evidence="13" type="ORF">FKG95_19015</name>
</gene>
<keyword evidence="7 9" id="KW-1133">Transmembrane helix</keyword>
<evidence type="ECO:0000256" key="4">
    <source>
        <dbReference type="ARBA" id="ARBA00022692"/>
    </source>
</evidence>
<dbReference type="PANTHER" id="PTHR24221:SF647">
    <property type="entry name" value="BLL6336 PROTEIN"/>
    <property type="match status" value="1"/>
</dbReference>
<dbReference type="InterPro" id="IPR017871">
    <property type="entry name" value="ABC_transporter-like_CS"/>
</dbReference>
<dbReference type="PROSITE" id="PS00211">
    <property type="entry name" value="ABC_TRANSPORTER_1"/>
    <property type="match status" value="1"/>
</dbReference>
<dbReference type="Pfam" id="PF00005">
    <property type="entry name" value="ABC_tran"/>
    <property type="match status" value="1"/>
</dbReference>
<keyword evidence="14" id="KW-1185">Reference proteome</keyword>
<dbReference type="GO" id="GO:0030253">
    <property type="term" value="P:protein secretion by the type I secretion system"/>
    <property type="evidence" value="ECO:0007669"/>
    <property type="project" value="InterPro"/>
</dbReference>
<dbReference type="PANTHER" id="PTHR24221">
    <property type="entry name" value="ATP-BINDING CASSETTE SUB-FAMILY B"/>
    <property type="match status" value="1"/>
</dbReference>
<dbReference type="AlphaFoldDB" id="A0A545TN27"/>
<dbReference type="OrthoDB" id="5288404at2"/>
<feature type="domain" description="ABC transporter" evidence="10">
    <location>
        <begin position="477"/>
        <end position="712"/>
    </location>
</feature>
<feature type="transmembrane region" description="Helical" evidence="9">
    <location>
        <begin position="194"/>
        <end position="215"/>
    </location>
</feature>
<dbReference type="GO" id="GO:0034040">
    <property type="term" value="F:ATPase-coupled lipid transmembrane transporter activity"/>
    <property type="evidence" value="ECO:0007669"/>
    <property type="project" value="TreeGrafter"/>
</dbReference>
<dbReference type="InterPro" id="IPR011527">
    <property type="entry name" value="ABC1_TM_dom"/>
</dbReference>
<evidence type="ECO:0000256" key="6">
    <source>
        <dbReference type="ARBA" id="ARBA00022840"/>
    </source>
</evidence>
<dbReference type="FunFam" id="3.40.50.300:FF:000299">
    <property type="entry name" value="ABC transporter ATP-binding protein/permease"/>
    <property type="match status" value="1"/>
</dbReference>
<dbReference type="GO" id="GO:0140359">
    <property type="term" value="F:ABC-type transporter activity"/>
    <property type="evidence" value="ECO:0007669"/>
    <property type="project" value="InterPro"/>
</dbReference>
<dbReference type="GO" id="GO:0005886">
    <property type="term" value="C:plasma membrane"/>
    <property type="evidence" value="ECO:0007669"/>
    <property type="project" value="UniProtKB-SubCell"/>
</dbReference>
<feature type="domain" description="ABC transmembrane type-1" evidence="11">
    <location>
        <begin position="164"/>
        <end position="443"/>
    </location>
</feature>
<evidence type="ECO:0000256" key="1">
    <source>
        <dbReference type="ARBA" id="ARBA00004651"/>
    </source>
</evidence>
<dbReference type="GO" id="GO:0008233">
    <property type="term" value="F:peptidase activity"/>
    <property type="evidence" value="ECO:0007669"/>
    <property type="project" value="InterPro"/>
</dbReference>
<dbReference type="GO" id="GO:0030256">
    <property type="term" value="C:type I protein secretion system complex"/>
    <property type="evidence" value="ECO:0007669"/>
    <property type="project" value="InterPro"/>
</dbReference>
<reference evidence="13 14" key="1">
    <citation type="submission" date="2019-06" db="EMBL/GenBank/DDBJ databases">
        <title>Whole genome sequence for Rhodospirillaceae sp. R148.</title>
        <authorList>
            <person name="Wang G."/>
        </authorList>
    </citation>
    <scope>NUCLEOTIDE SEQUENCE [LARGE SCALE GENOMIC DNA]</scope>
    <source>
        <strain evidence="13 14">R148</strain>
    </source>
</reference>
<sequence>MKLERARSAASSSKQDLPHSGYICLSMLLAFQKVTSDPQQLMNEFSPTGQIEMMHLVRAAKKMGLKAKARTCRFERLDKLPLPAVALDKNGEYFVLARCQEDQVLIQAPGQPPQQIQREELRQIWSGEALFATTRLAVPTDEHPFDLRWFIPAIVKYRKLFGEVIVASLFTQIIALASPLFFQVVVDKVLVHQSLSTLDVLAFGMLAIVVFDVLLNGLRTFIFSHTTSRVDVELGARLFDHLVSLPLGYFEKRPVGQTVARVRELDNIRDFLTGSSVTVLIDTFFTAIFFAIMYYYSRTLFWIVVASIPFFVVLSLLITPSLRNRIEEKFQRGAVNQSFLTETVTGIETLKAMSIEPQMRHRWEEQLAAYVRAGFRTVVISTLGSQGVQLISKAVMVAILWVGATEVIAGNMTVGQLIAFNMFAGQVNGPIIRLAQLWQDFQQMRISVARLGDILNSPREPGSDPSKPVMPSIAGRIDFERVSFRYEPNRPEVVRDLSLSIQPGEVIGIVGRSGSGKSTLTKLVQRMYLPERGRVLIDGSDIALTDPAQLRRQIGVVLQESVLFRASIRENIALAQPAMPFEQVVAAAKSAGAHDFILEMKDGYNTILEERGSNLSGGQRQRVAIARALAANPPVLIFDEATSALDYESERIIQENMQSICANRTVLIVAHRLSTVRRADRIVVLDKGAIAEQGSHKELLALDGQYARLYQQQVG</sequence>
<keyword evidence="4 9" id="KW-0812">Transmembrane</keyword>
<evidence type="ECO:0000256" key="3">
    <source>
        <dbReference type="ARBA" id="ARBA00022475"/>
    </source>
</evidence>
<evidence type="ECO:0000259" key="11">
    <source>
        <dbReference type="PROSITE" id="PS50929"/>
    </source>
</evidence>
<evidence type="ECO:0000256" key="8">
    <source>
        <dbReference type="ARBA" id="ARBA00023136"/>
    </source>
</evidence>
<keyword evidence="3" id="KW-1003">Cell membrane</keyword>
<dbReference type="PROSITE" id="PS50893">
    <property type="entry name" value="ABC_TRANSPORTER_2"/>
    <property type="match status" value="1"/>
</dbReference>
<dbReference type="Gene3D" id="3.40.50.300">
    <property type="entry name" value="P-loop containing nucleotide triphosphate hydrolases"/>
    <property type="match status" value="1"/>
</dbReference>
<feature type="transmembrane region" description="Helical" evidence="9">
    <location>
        <begin position="300"/>
        <end position="322"/>
    </location>
</feature>
<dbReference type="EMBL" id="VHSH01000006">
    <property type="protein sequence ID" value="TQV78640.1"/>
    <property type="molecule type" value="Genomic_DNA"/>
</dbReference>
<comment type="caution">
    <text evidence="13">The sequence shown here is derived from an EMBL/GenBank/DDBJ whole genome shotgun (WGS) entry which is preliminary data.</text>
</comment>
<dbReference type="CDD" id="cd18588">
    <property type="entry name" value="ABC_6TM_CyaB_HlyB_like"/>
    <property type="match status" value="1"/>
</dbReference>
<dbReference type="GO" id="GO:0005524">
    <property type="term" value="F:ATP binding"/>
    <property type="evidence" value="ECO:0007669"/>
    <property type="project" value="UniProtKB-KW"/>
</dbReference>
<keyword evidence="5" id="KW-0547">Nucleotide-binding</keyword>
<protein>
    <submittedName>
        <fullName evidence="13">Type I secretion system permease/ATPase</fullName>
    </submittedName>
</protein>
<evidence type="ECO:0000256" key="5">
    <source>
        <dbReference type="ARBA" id="ARBA00022741"/>
    </source>
</evidence>
<evidence type="ECO:0000313" key="13">
    <source>
        <dbReference type="EMBL" id="TQV78640.1"/>
    </source>
</evidence>
<accession>A0A545TN27</accession>
<evidence type="ECO:0000259" key="12">
    <source>
        <dbReference type="PROSITE" id="PS50990"/>
    </source>
</evidence>
<dbReference type="Pfam" id="PF03412">
    <property type="entry name" value="Peptidase_C39"/>
    <property type="match status" value="1"/>
</dbReference>
<dbReference type="InterPro" id="IPR036640">
    <property type="entry name" value="ABC1_TM_sf"/>
</dbReference>
<organism evidence="13 14">
    <name type="scientific">Denitrobaculum tricleocarpae</name>
    <dbReference type="NCBI Taxonomy" id="2591009"/>
    <lineage>
        <taxon>Bacteria</taxon>
        <taxon>Pseudomonadati</taxon>
        <taxon>Pseudomonadota</taxon>
        <taxon>Alphaproteobacteria</taxon>
        <taxon>Rhodospirillales</taxon>
        <taxon>Rhodospirillaceae</taxon>
        <taxon>Denitrobaculum</taxon>
    </lineage>
</organism>
<dbReference type="Pfam" id="PF00664">
    <property type="entry name" value="ABC_membrane"/>
    <property type="match status" value="1"/>
</dbReference>
<dbReference type="NCBIfam" id="TIGR01846">
    <property type="entry name" value="type_I_sec_HlyB"/>
    <property type="match status" value="1"/>
</dbReference>
<dbReference type="Proteomes" id="UP000315252">
    <property type="component" value="Unassembled WGS sequence"/>
</dbReference>
<dbReference type="GO" id="GO:0016887">
    <property type="term" value="F:ATP hydrolysis activity"/>
    <property type="evidence" value="ECO:0007669"/>
    <property type="project" value="InterPro"/>
</dbReference>
<dbReference type="FunFam" id="1.20.1560.10:FF:000056">
    <property type="entry name" value="Alpha-hemolysin translocation ATP-binding protein HlyB"/>
    <property type="match status" value="1"/>
</dbReference>
<proteinExistence type="predicted"/>
<dbReference type="SUPFAM" id="SSF90123">
    <property type="entry name" value="ABC transporter transmembrane region"/>
    <property type="match status" value="1"/>
</dbReference>
<keyword evidence="8 9" id="KW-0472">Membrane</keyword>
<evidence type="ECO:0000256" key="2">
    <source>
        <dbReference type="ARBA" id="ARBA00022448"/>
    </source>
</evidence>
<dbReference type="InterPro" id="IPR003439">
    <property type="entry name" value="ABC_transporter-like_ATP-bd"/>
</dbReference>
<dbReference type="Gene3D" id="1.20.1560.10">
    <property type="entry name" value="ABC transporter type 1, transmembrane domain"/>
    <property type="match status" value="1"/>
</dbReference>
<evidence type="ECO:0000259" key="10">
    <source>
        <dbReference type="PROSITE" id="PS50893"/>
    </source>
</evidence>
<feature type="transmembrane region" description="Helical" evidence="9">
    <location>
        <begin position="160"/>
        <end position="182"/>
    </location>
</feature>
<keyword evidence="2" id="KW-0813">Transport</keyword>
<dbReference type="PROSITE" id="PS50990">
    <property type="entry name" value="PEPTIDASE_C39"/>
    <property type="match status" value="1"/>
</dbReference>
<dbReference type="InterPro" id="IPR003593">
    <property type="entry name" value="AAA+_ATPase"/>
</dbReference>
<name>A0A545TN27_9PROT</name>
<evidence type="ECO:0000256" key="7">
    <source>
        <dbReference type="ARBA" id="ARBA00022989"/>
    </source>
</evidence>
<dbReference type="InterPro" id="IPR027417">
    <property type="entry name" value="P-loop_NTPase"/>
</dbReference>
<dbReference type="GO" id="GO:0006508">
    <property type="term" value="P:proteolysis"/>
    <property type="evidence" value="ECO:0007669"/>
    <property type="project" value="InterPro"/>
</dbReference>
<dbReference type="SMART" id="SM00382">
    <property type="entry name" value="AAA"/>
    <property type="match status" value="1"/>
</dbReference>
<keyword evidence="6" id="KW-0067">ATP-binding</keyword>
<dbReference type="RefSeq" id="WP_142897972.1">
    <property type="nucleotide sequence ID" value="NZ_ML660057.1"/>
</dbReference>
<dbReference type="PROSITE" id="PS50929">
    <property type="entry name" value="ABC_TM1F"/>
    <property type="match status" value="1"/>
</dbReference>
<evidence type="ECO:0000256" key="9">
    <source>
        <dbReference type="SAM" id="Phobius"/>
    </source>
</evidence>
<evidence type="ECO:0000313" key="14">
    <source>
        <dbReference type="Proteomes" id="UP000315252"/>
    </source>
</evidence>
<dbReference type="SUPFAM" id="SSF52540">
    <property type="entry name" value="P-loop containing nucleoside triphosphate hydrolases"/>
    <property type="match status" value="1"/>
</dbReference>
<comment type="subcellular location">
    <subcellularLocation>
        <location evidence="1">Cell membrane</location>
        <topology evidence="1">Multi-pass membrane protein</topology>
    </subcellularLocation>
</comment>
<dbReference type="InterPro" id="IPR039421">
    <property type="entry name" value="Type_1_exporter"/>
</dbReference>